<dbReference type="SUPFAM" id="SSF52317">
    <property type="entry name" value="Class I glutamine amidotransferase-like"/>
    <property type="match status" value="1"/>
</dbReference>
<dbReference type="RefSeq" id="WP_363784028.1">
    <property type="nucleotide sequence ID" value="NZ_JBFBLL010000002.1"/>
</dbReference>
<comment type="caution">
    <text evidence="1">The sequence shown here is derived from an EMBL/GenBank/DDBJ whole genome shotgun (WGS) entry which is preliminary data.</text>
</comment>
<name>A0ABV3KAC6_9MICC</name>
<evidence type="ECO:0000313" key="2">
    <source>
        <dbReference type="Proteomes" id="UP001553031"/>
    </source>
</evidence>
<dbReference type="Proteomes" id="UP001553031">
    <property type="component" value="Unassembled WGS sequence"/>
</dbReference>
<keyword evidence="2" id="KW-1185">Reference proteome</keyword>
<organism evidence="1 2">
    <name type="scientific">Kocuria salsicia</name>
    <dbReference type="NCBI Taxonomy" id="664639"/>
    <lineage>
        <taxon>Bacteria</taxon>
        <taxon>Bacillati</taxon>
        <taxon>Actinomycetota</taxon>
        <taxon>Actinomycetes</taxon>
        <taxon>Micrococcales</taxon>
        <taxon>Micrococcaceae</taxon>
        <taxon>Kocuria</taxon>
    </lineage>
</organism>
<dbReference type="EMBL" id="JBFBLL010000002">
    <property type="protein sequence ID" value="MEV8157358.1"/>
    <property type="molecule type" value="Genomic_DNA"/>
</dbReference>
<proteinExistence type="predicted"/>
<accession>A0ABV3KAC6</accession>
<reference evidence="1 2" key="1">
    <citation type="submission" date="2024-06" db="EMBL/GenBank/DDBJ databases">
        <title>The Natural Products Discovery Center: Release of the First 8490 Sequenced Strains for Exploring Actinobacteria Biosynthetic Diversity.</title>
        <authorList>
            <person name="Kalkreuter E."/>
            <person name="Kautsar S.A."/>
            <person name="Yang D."/>
            <person name="Bader C.D."/>
            <person name="Teijaro C.N."/>
            <person name="Fluegel L."/>
            <person name="Davis C.M."/>
            <person name="Simpson J.R."/>
            <person name="Lauterbach L."/>
            <person name="Steele A.D."/>
            <person name="Gui C."/>
            <person name="Meng S."/>
            <person name="Li G."/>
            <person name="Viehrig K."/>
            <person name="Ye F."/>
            <person name="Su P."/>
            <person name="Kiefer A.F."/>
            <person name="Nichols A."/>
            <person name="Cepeda A.J."/>
            <person name="Yan W."/>
            <person name="Fan B."/>
            <person name="Jiang Y."/>
            <person name="Adhikari A."/>
            <person name="Zheng C.-J."/>
            <person name="Schuster L."/>
            <person name="Cowan T.M."/>
            <person name="Smanski M.J."/>
            <person name="Chevrette M.G."/>
            <person name="De Carvalho L.P.S."/>
            <person name="Shen B."/>
        </authorList>
    </citation>
    <scope>NUCLEOTIDE SEQUENCE [LARGE SCALE GENOMIC DNA]</scope>
    <source>
        <strain evidence="1 2">NPDC079179</strain>
    </source>
</reference>
<dbReference type="Gene3D" id="3.40.50.880">
    <property type="match status" value="1"/>
</dbReference>
<gene>
    <name evidence="1" type="ORF">AB0O96_03995</name>
</gene>
<evidence type="ECO:0000313" key="1">
    <source>
        <dbReference type="EMBL" id="MEV8157358.1"/>
    </source>
</evidence>
<sequence>MAGLLRRRTGCPRSLPGAAAGGGKLNAFGWKAKWYLQDTLEEAGIEYRKGRLPPRPFVEVDGMLYTGQTPQSADALAARILADFSREHARDARAVRLVAQAGGAAGM</sequence>
<protein>
    <submittedName>
        <fullName evidence="1">Uncharacterized protein</fullName>
    </submittedName>
</protein>
<dbReference type="InterPro" id="IPR029062">
    <property type="entry name" value="Class_I_gatase-like"/>
</dbReference>